<dbReference type="STRING" id="27342.A0A0H2SDT0"/>
<keyword evidence="10" id="KW-1015">Disulfide bond</keyword>
<feature type="chain" id="PRO_5006986877" description="Peroxidase" evidence="11">
    <location>
        <begin position="19"/>
        <end position="335"/>
    </location>
</feature>
<keyword evidence="3 9" id="KW-0349">Heme</keyword>
<feature type="domain" description="Plant heme peroxidase family profile" evidence="12">
    <location>
        <begin position="118"/>
        <end position="331"/>
    </location>
</feature>
<feature type="signal peptide" evidence="11">
    <location>
        <begin position="1"/>
        <end position="18"/>
    </location>
</feature>
<keyword evidence="2 11" id="KW-0575">Peroxidase</keyword>
<comment type="cofactor">
    <cofactor evidence="9">
        <name>heme b</name>
        <dbReference type="ChEBI" id="CHEBI:60344"/>
    </cofactor>
    <text evidence="9">Binds 1 heme b (iron(II)-protoporphyrin IX) group per subunit.</text>
</comment>
<feature type="disulfide bond" evidence="10">
    <location>
        <begin position="33"/>
        <end position="297"/>
    </location>
</feature>
<dbReference type="SMR" id="A0A0H2SDT0"/>
<dbReference type="InterPro" id="IPR010255">
    <property type="entry name" value="Haem_peroxidase_sf"/>
</dbReference>
<gene>
    <name evidence="13" type="ORF">SCHPADRAFT_871437</name>
</gene>
<evidence type="ECO:0000256" key="3">
    <source>
        <dbReference type="ARBA" id="ARBA00022617"/>
    </source>
</evidence>
<dbReference type="EC" id="1.11.1.-" evidence="11"/>
<sequence>MGIARLIPLLSIVSLVSASSLKRVACPASNIECCVFFDLANTLKQTVFTDQCGTNAQSAIQLTFNDAIGFSMSGGPSEGTGADGSIIVFSETELQDPANSGVTDIIQTLTPLLQQFNISAGDLVQFAGAVGLSTCPGSPKLQFLAGRPNPTVPAALGLIPLSSDDVNTIFARLADAGFSPTELVQLLSAHSTAHVDSFTFDTTPTIFDTQFFLDVLLKGNATIPGARPSVAQAPEPSILAQEDVVRLQSDFAISQDSQTACIWQNMINNQQLMMNSFANAQFKLSITGQDQSQLIDCSEAVPTSTPFVGTSASFPPGTSVQDVQQACSSPFPKLE</sequence>
<dbReference type="InterPro" id="IPR001621">
    <property type="entry name" value="Ligninase"/>
</dbReference>
<dbReference type="Gene3D" id="1.10.520.10">
    <property type="match status" value="1"/>
</dbReference>
<feature type="disulfide bond" evidence="10">
    <location>
        <begin position="261"/>
        <end position="327"/>
    </location>
</feature>
<reference evidence="13 14" key="1">
    <citation type="submission" date="2015-04" db="EMBL/GenBank/DDBJ databases">
        <title>Complete genome sequence of Schizopora paradoxa KUC8140, a cosmopolitan wood degrader in East Asia.</title>
        <authorList>
            <consortium name="DOE Joint Genome Institute"/>
            <person name="Min B."/>
            <person name="Park H."/>
            <person name="Jang Y."/>
            <person name="Kim J.-J."/>
            <person name="Kim K.H."/>
            <person name="Pangilinan J."/>
            <person name="Lipzen A."/>
            <person name="Riley R."/>
            <person name="Grigoriev I.V."/>
            <person name="Spatafora J.W."/>
            <person name="Choi I.-G."/>
        </authorList>
    </citation>
    <scope>NUCLEOTIDE SEQUENCE [LARGE SCALE GENOMIC DNA]</scope>
    <source>
        <strain evidence="13 14">KUC8140</strain>
    </source>
</reference>
<feature type="binding site" evidence="9">
    <location>
        <position position="81"/>
    </location>
    <ligand>
        <name>Ca(2+)</name>
        <dbReference type="ChEBI" id="CHEBI:29108"/>
        <label>1</label>
    </ligand>
</feature>
<evidence type="ECO:0000256" key="6">
    <source>
        <dbReference type="ARBA" id="ARBA00023002"/>
    </source>
</evidence>
<dbReference type="OrthoDB" id="2113341at2759"/>
<dbReference type="PRINTS" id="PR00458">
    <property type="entry name" value="PEROXIDASE"/>
</dbReference>
<evidence type="ECO:0000256" key="5">
    <source>
        <dbReference type="ARBA" id="ARBA00022729"/>
    </source>
</evidence>
<keyword evidence="6 11" id="KW-0560">Oxidoreductase</keyword>
<evidence type="ECO:0000256" key="2">
    <source>
        <dbReference type="ARBA" id="ARBA00022559"/>
    </source>
</evidence>
<feature type="binding site" evidence="9">
    <location>
        <position position="66"/>
    </location>
    <ligand>
        <name>Ca(2+)</name>
        <dbReference type="ChEBI" id="CHEBI:29108"/>
        <label>1</label>
    </ligand>
</feature>
<keyword evidence="14" id="KW-1185">Reference proteome</keyword>
<feature type="binding site" description="axial binding residue" evidence="9">
    <location>
        <position position="190"/>
    </location>
    <ligand>
        <name>heme b</name>
        <dbReference type="ChEBI" id="CHEBI:60344"/>
    </ligand>
    <ligandPart>
        <name>Fe</name>
        <dbReference type="ChEBI" id="CHEBI:18248"/>
    </ligandPart>
</feature>
<keyword evidence="5 11" id="KW-0732">Signal</keyword>
<dbReference type="Gene3D" id="1.10.420.10">
    <property type="entry name" value="Peroxidase, domain 2"/>
    <property type="match status" value="1"/>
</dbReference>
<dbReference type="InterPro" id="IPR002016">
    <property type="entry name" value="Haem_peroxidase"/>
</dbReference>
<dbReference type="PRINTS" id="PR00462">
    <property type="entry name" value="LIGNINASE"/>
</dbReference>
<evidence type="ECO:0000256" key="9">
    <source>
        <dbReference type="PIRSR" id="PIRSR601621-2"/>
    </source>
</evidence>
<dbReference type="GO" id="GO:0004601">
    <property type="term" value="F:peroxidase activity"/>
    <property type="evidence" value="ECO:0007669"/>
    <property type="project" value="UniProtKB-KW"/>
</dbReference>
<dbReference type="InterPro" id="IPR044831">
    <property type="entry name" value="Ccp1-like"/>
</dbReference>
<keyword evidence="9 11" id="KW-0106">Calcium</keyword>
<dbReference type="InParanoid" id="A0A0H2SDT0"/>
<dbReference type="GO" id="GO:0042744">
    <property type="term" value="P:hydrogen peroxide catabolic process"/>
    <property type="evidence" value="ECO:0007669"/>
    <property type="project" value="TreeGrafter"/>
</dbReference>
<evidence type="ECO:0000256" key="11">
    <source>
        <dbReference type="RuleBase" id="RU363051"/>
    </source>
</evidence>
<keyword evidence="7 9" id="KW-0408">Iron</keyword>
<keyword evidence="4 9" id="KW-0479">Metal-binding</keyword>
<dbReference type="Pfam" id="PF00141">
    <property type="entry name" value="peroxidase"/>
    <property type="match status" value="1"/>
</dbReference>
<dbReference type="AlphaFoldDB" id="A0A0H2SDT0"/>
<name>A0A0H2SDT0_9AGAM</name>
<dbReference type="Pfam" id="PF11895">
    <property type="entry name" value="Peroxidase_ext"/>
    <property type="match status" value="1"/>
</dbReference>
<dbReference type="GO" id="GO:0000302">
    <property type="term" value="P:response to reactive oxygen species"/>
    <property type="evidence" value="ECO:0007669"/>
    <property type="project" value="TreeGrafter"/>
</dbReference>
<comment type="cofactor">
    <cofactor evidence="9 11">
        <name>Ca(2+)</name>
        <dbReference type="ChEBI" id="CHEBI:29108"/>
    </cofactor>
    <text evidence="9 11">Binds 2 calcium ions per subunit.</text>
</comment>
<feature type="disulfide bond" evidence="10">
    <location>
        <begin position="52"/>
        <end position="135"/>
    </location>
</feature>
<dbReference type="PANTHER" id="PTHR31356">
    <property type="entry name" value="THYLAKOID LUMENAL 29 KDA PROTEIN, CHLOROPLASTIC-RELATED"/>
    <property type="match status" value="1"/>
</dbReference>
<keyword evidence="8" id="KW-0325">Glycoprotein</keyword>
<dbReference type="Proteomes" id="UP000053477">
    <property type="component" value="Unassembled WGS sequence"/>
</dbReference>
<dbReference type="PANTHER" id="PTHR31356:SF66">
    <property type="entry name" value="CATALASE-PEROXIDASE"/>
    <property type="match status" value="1"/>
</dbReference>
<dbReference type="GO" id="GO:0046872">
    <property type="term" value="F:metal ion binding"/>
    <property type="evidence" value="ECO:0007669"/>
    <property type="project" value="UniProtKB-UniRule"/>
</dbReference>
<evidence type="ECO:0000256" key="10">
    <source>
        <dbReference type="PIRSR" id="PIRSR601621-4"/>
    </source>
</evidence>
<feature type="binding site" evidence="9">
    <location>
        <position position="85"/>
    </location>
    <ligand>
        <name>Ca(2+)</name>
        <dbReference type="ChEBI" id="CHEBI:29108"/>
        <label>1</label>
    </ligand>
</feature>
<feature type="binding site" evidence="9">
    <location>
        <position position="208"/>
    </location>
    <ligand>
        <name>Ca(2+)</name>
        <dbReference type="ChEBI" id="CHEBI:29108"/>
        <label>2</label>
    </ligand>
</feature>
<dbReference type="GO" id="GO:0034599">
    <property type="term" value="P:cellular response to oxidative stress"/>
    <property type="evidence" value="ECO:0007669"/>
    <property type="project" value="InterPro"/>
</dbReference>
<feature type="binding site" evidence="9">
    <location>
        <position position="203"/>
    </location>
    <ligand>
        <name>Ca(2+)</name>
        <dbReference type="ChEBI" id="CHEBI:29108"/>
        <label>2</label>
    </ligand>
</feature>
<accession>A0A0H2SDT0</accession>
<evidence type="ECO:0000313" key="14">
    <source>
        <dbReference type="Proteomes" id="UP000053477"/>
    </source>
</evidence>
<evidence type="ECO:0000313" key="13">
    <source>
        <dbReference type="EMBL" id="KLO15186.1"/>
    </source>
</evidence>
<evidence type="ECO:0000256" key="4">
    <source>
        <dbReference type="ARBA" id="ARBA00022723"/>
    </source>
</evidence>
<evidence type="ECO:0000256" key="7">
    <source>
        <dbReference type="ARBA" id="ARBA00023004"/>
    </source>
</evidence>
<dbReference type="EMBL" id="KQ085933">
    <property type="protein sequence ID" value="KLO15186.1"/>
    <property type="molecule type" value="Genomic_DNA"/>
</dbReference>
<organism evidence="13 14">
    <name type="scientific">Schizopora paradoxa</name>
    <dbReference type="NCBI Taxonomy" id="27342"/>
    <lineage>
        <taxon>Eukaryota</taxon>
        <taxon>Fungi</taxon>
        <taxon>Dikarya</taxon>
        <taxon>Basidiomycota</taxon>
        <taxon>Agaricomycotina</taxon>
        <taxon>Agaricomycetes</taxon>
        <taxon>Hymenochaetales</taxon>
        <taxon>Schizoporaceae</taxon>
        <taxon>Schizopora</taxon>
    </lineage>
</organism>
<dbReference type="SUPFAM" id="SSF48113">
    <property type="entry name" value="Heme-dependent peroxidases"/>
    <property type="match status" value="1"/>
</dbReference>
<dbReference type="InterPro" id="IPR024589">
    <property type="entry name" value="Ligninase_C"/>
</dbReference>
<feature type="binding site" evidence="9">
    <location>
        <position position="191"/>
    </location>
    <ligand>
        <name>Ca(2+)</name>
        <dbReference type="ChEBI" id="CHEBI:29108"/>
        <label>2</label>
    </ligand>
</feature>
<protein>
    <recommendedName>
        <fullName evidence="11">Peroxidase</fullName>
        <ecNumber evidence="11">1.11.1.-</ecNumber>
    </recommendedName>
</protein>
<evidence type="ECO:0000256" key="8">
    <source>
        <dbReference type="ARBA" id="ARBA00023180"/>
    </source>
</evidence>
<dbReference type="GO" id="GO:0020037">
    <property type="term" value="F:heme binding"/>
    <property type="evidence" value="ECO:0007669"/>
    <property type="project" value="UniProtKB-UniRule"/>
</dbReference>
<feature type="binding site" evidence="9">
    <location>
        <position position="201"/>
    </location>
    <ligand>
        <name>Ca(2+)</name>
        <dbReference type="ChEBI" id="CHEBI:29108"/>
        <label>2</label>
    </ligand>
</feature>
<feature type="disulfide bond" evidence="10">
    <location>
        <begin position="26"/>
        <end position="34"/>
    </location>
</feature>
<proteinExistence type="inferred from homology"/>
<evidence type="ECO:0000256" key="1">
    <source>
        <dbReference type="ARBA" id="ARBA00006089"/>
    </source>
</evidence>
<dbReference type="PROSITE" id="PS50873">
    <property type="entry name" value="PEROXIDASE_4"/>
    <property type="match status" value="1"/>
</dbReference>
<feature type="binding site" evidence="9">
    <location>
        <position position="83"/>
    </location>
    <ligand>
        <name>Ca(2+)</name>
        <dbReference type="ChEBI" id="CHEBI:29108"/>
        <label>1</label>
    </ligand>
</feature>
<comment type="similarity">
    <text evidence="1 11">Belongs to the peroxidase family. Ligninase subfamily.</text>
</comment>
<evidence type="ECO:0000259" key="12">
    <source>
        <dbReference type="PROSITE" id="PS50873"/>
    </source>
</evidence>